<evidence type="ECO:0000313" key="2">
    <source>
        <dbReference type="EMBL" id="KAL1606769.1"/>
    </source>
</evidence>
<feature type="compositionally biased region" description="Basic and acidic residues" evidence="1">
    <location>
        <begin position="101"/>
        <end position="126"/>
    </location>
</feature>
<accession>A0ABR3RQR4</accession>
<feature type="compositionally biased region" description="Basic and acidic residues" evidence="1">
    <location>
        <begin position="45"/>
        <end position="62"/>
    </location>
</feature>
<evidence type="ECO:0000256" key="1">
    <source>
        <dbReference type="SAM" id="MobiDB-lite"/>
    </source>
</evidence>
<organism evidence="2 3">
    <name type="scientific">Paraconiothyrium brasiliense</name>
    <dbReference type="NCBI Taxonomy" id="300254"/>
    <lineage>
        <taxon>Eukaryota</taxon>
        <taxon>Fungi</taxon>
        <taxon>Dikarya</taxon>
        <taxon>Ascomycota</taxon>
        <taxon>Pezizomycotina</taxon>
        <taxon>Dothideomycetes</taxon>
        <taxon>Pleosporomycetidae</taxon>
        <taxon>Pleosporales</taxon>
        <taxon>Massarineae</taxon>
        <taxon>Didymosphaeriaceae</taxon>
        <taxon>Paraconiothyrium</taxon>
    </lineage>
</organism>
<dbReference type="Proteomes" id="UP001521785">
    <property type="component" value="Unassembled WGS sequence"/>
</dbReference>
<feature type="region of interest" description="Disordered" evidence="1">
    <location>
        <begin position="1"/>
        <end position="217"/>
    </location>
</feature>
<protein>
    <submittedName>
        <fullName evidence="2">Uncharacterized protein</fullName>
    </submittedName>
</protein>
<dbReference type="EMBL" id="JAKJXO020000004">
    <property type="protein sequence ID" value="KAL1606769.1"/>
    <property type="molecule type" value="Genomic_DNA"/>
</dbReference>
<feature type="compositionally biased region" description="Low complexity" evidence="1">
    <location>
        <begin position="195"/>
        <end position="205"/>
    </location>
</feature>
<feature type="compositionally biased region" description="Basic and acidic residues" evidence="1">
    <location>
        <begin position="136"/>
        <end position="153"/>
    </location>
</feature>
<feature type="compositionally biased region" description="Polar residues" evidence="1">
    <location>
        <begin position="1"/>
        <end position="27"/>
    </location>
</feature>
<comment type="caution">
    <text evidence="2">The sequence shown here is derived from an EMBL/GenBank/DDBJ whole genome shotgun (WGS) entry which is preliminary data.</text>
</comment>
<keyword evidence="3" id="KW-1185">Reference proteome</keyword>
<reference evidence="2 3" key="1">
    <citation type="submission" date="2024-02" db="EMBL/GenBank/DDBJ databases">
        <title>De novo assembly and annotation of 12 fungi associated with fruit tree decline syndrome in Ontario, Canada.</title>
        <authorList>
            <person name="Sulman M."/>
            <person name="Ellouze W."/>
            <person name="Ilyukhin E."/>
        </authorList>
    </citation>
    <scope>NUCLEOTIDE SEQUENCE [LARGE SCALE GENOMIC DNA]</scope>
    <source>
        <strain evidence="2 3">M42-189</strain>
    </source>
</reference>
<sequence>MASGSPTDPTSLNDPQVSQKESASNLEAKSPCVADASANTALAQKIKDRDPEQAIDKPTQEFRKKRSSSASSTPSQKPVDDRHDSAGLLADLRPLTPAIDTARKDSLGSSGERNDKDGEDVAHEADAQLGNQLRKAISDGKEKVTEGDTRLSDVDGDQLPLSRPQKSQPKRLSKELGADGAKRPPYQPDSPPQQPSSNQAQQKQPLPAKYVVFHQHW</sequence>
<feature type="compositionally biased region" description="Pro residues" evidence="1">
    <location>
        <begin position="185"/>
        <end position="194"/>
    </location>
</feature>
<proteinExistence type="predicted"/>
<evidence type="ECO:0000313" key="3">
    <source>
        <dbReference type="Proteomes" id="UP001521785"/>
    </source>
</evidence>
<feature type="compositionally biased region" description="Basic and acidic residues" evidence="1">
    <location>
        <begin position="172"/>
        <end position="182"/>
    </location>
</feature>
<gene>
    <name evidence="2" type="ORF">SLS60_004176</name>
</gene>
<name>A0ABR3RQR4_9PLEO</name>